<dbReference type="RefSeq" id="WP_165713018.1">
    <property type="nucleotide sequence ID" value="NZ_MN699848.1"/>
</dbReference>
<evidence type="ECO:0000313" key="1">
    <source>
        <dbReference type="EMBL" id="QHW10895.1"/>
    </source>
</evidence>
<dbReference type="EMBL" id="MN699848">
    <property type="protein sequence ID" value="QHW10895.1"/>
    <property type="molecule type" value="Genomic_DNA"/>
</dbReference>
<dbReference type="AlphaFoldDB" id="A0A6C0NEF0"/>
<name>A0A6C0NEF0_9ENTR</name>
<protein>
    <submittedName>
        <fullName evidence="1">Uncharacterized protein</fullName>
    </submittedName>
</protein>
<organism evidence="1">
    <name type="scientific">Citrobacter pasteurii</name>
    <dbReference type="NCBI Taxonomy" id="1563222"/>
    <lineage>
        <taxon>Bacteria</taxon>
        <taxon>Pseudomonadati</taxon>
        <taxon>Pseudomonadota</taxon>
        <taxon>Gammaproteobacteria</taxon>
        <taxon>Enterobacterales</taxon>
        <taxon>Enterobacteriaceae</taxon>
        <taxon>Citrobacter</taxon>
    </lineage>
</organism>
<geneLocation type="plasmid" evidence="1">
    <name>pCfr-OXA-198</name>
</geneLocation>
<reference evidence="1" key="1">
    <citation type="journal article" date="2020" name="Antimicrob. Agents Chemother.">
        <title>First occurrence of the OXA-198 carbapenemase in Enterobacterales.</title>
        <authorList>
            <person name="Bonnin R.A."/>
            <person name="Jousset A.B."/>
            <person name="Gauthier L."/>
            <person name="Emeraud C."/>
            <person name="Girlich D."/>
            <person name="Sauvadet A."/>
            <person name="Cotellon G."/>
            <person name="Jove T."/>
            <person name="Dortet L."/>
            <person name="Naas T."/>
        </authorList>
    </citation>
    <scope>NUCLEOTIDE SEQUENCE</scope>
    <source>
        <strain evidence="1">175G8</strain>
        <plasmid evidence="1">pCfr-OXA-198</plasmid>
    </source>
</reference>
<proteinExistence type="predicted"/>
<sequence length="94" mass="10716">MKFWKVALIAVIGICLFPHIRESMSANPRTFAEVTDYYFFGKRTSGSLSIFNCTDDNGVIKKLFVKTNGYLTDDMDIQLGDDLYKCKNTDEKSN</sequence>
<keyword evidence="1" id="KW-0614">Plasmid</keyword>
<accession>A0A6C0NEF0</accession>